<evidence type="ECO:0000256" key="1">
    <source>
        <dbReference type="SAM" id="MobiDB-lite"/>
    </source>
</evidence>
<feature type="compositionally biased region" description="Polar residues" evidence="1">
    <location>
        <begin position="70"/>
        <end position="91"/>
    </location>
</feature>
<dbReference type="Proteomes" id="UP001457282">
    <property type="component" value="Unassembled WGS sequence"/>
</dbReference>
<evidence type="ECO:0000313" key="2">
    <source>
        <dbReference type="EMBL" id="KAK9902379.1"/>
    </source>
</evidence>
<protein>
    <submittedName>
        <fullName evidence="2">Uncharacterized protein</fullName>
    </submittedName>
</protein>
<organism evidence="2 3">
    <name type="scientific">Rubus argutus</name>
    <name type="common">Southern blackberry</name>
    <dbReference type="NCBI Taxonomy" id="59490"/>
    <lineage>
        <taxon>Eukaryota</taxon>
        <taxon>Viridiplantae</taxon>
        <taxon>Streptophyta</taxon>
        <taxon>Embryophyta</taxon>
        <taxon>Tracheophyta</taxon>
        <taxon>Spermatophyta</taxon>
        <taxon>Magnoliopsida</taxon>
        <taxon>eudicotyledons</taxon>
        <taxon>Gunneridae</taxon>
        <taxon>Pentapetalae</taxon>
        <taxon>rosids</taxon>
        <taxon>fabids</taxon>
        <taxon>Rosales</taxon>
        <taxon>Rosaceae</taxon>
        <taxon>Rosoideae</taxon>
        <taxon>Rosoideae incertae sedis</taxon>
        <taxon>Rubus</taxon>
    </lineage>
</organism>
<feature type="compositionally biased region" description="Basic and acidic residues" evidence="1">
    <location>
        <begin position="42"/>
        <end position="66"/>
    </location>
</feature>
<gene>
    <name evidence="2" type="ORF">M0R45_001618</name>
</gene>
<dbReference type="EMBL" id="JBEDUW010000258">
    <property type="protein sequence ID" value="KAK9902379.1"/>
    <property type="molecule type" value="Genomic_DNA"/>
</dbReference>
<feature type="region of interest" description="Disordered" evidence="1">
    <location>
        <begin position="42"/>
        <end position="159"/>
    </location>
</feature>
<name>A0AAW1VJY3_RUBAR</name>
<keyword evidence="3" id="KW-1185">Reference proteome</keyword>
<proteinExistence type="predicted"/>
<reference evidence="2 3" key="1">
    <citation type="journal article" date="2023" name="G3 (Bethesda)">
        <title>A chromosome-length genome assembly and annotation of blackberry (Rubus argutus, cv. 'Hillquist').</title>
        <authorList>
            <person name="Bruna T."/>
            <person name="Aryal R."/>
            <person name="Dudchenko O."/>
            <person name="Sargent D.J."/>
            <person name="Mead D."/>
            <person name="Buti M."/>
            <person name="Cavallini A."/>
            <person name="Hytonen T."/>
            <person name="Andres J."/>
            <person name="Pham M."/>
            <person name="Weisz D."/>
            <person name="Mascagni F."/>
            <person name="Usai G."/>
            <person name="Natali L."/>
            <person name="Bassil N."/>
            <person name="Fernandez G.E."/>
            <person name="Lomsadze A."/>
            <person name="Armour M."/>
            <person name="Olukolu B."/>
            <person name="Poorten T."/>
            <person name="Britton C."/>
            <person name="Davik J."/>
            <person name="Ashrafi H."/>
            <person name="Aiden E.L."/>
            <person name="Borodovsky M."/>
            <person name="Worthington M."/>
        </authorList>
    </citation>
    <scope>NUCLEOTIDE SEQUENCE [LARGE SCALE GENOMIC DNA]</scope>
    <source>
        <strain evidence="2">PI 553951</strain>
    </source>
</reference>
<dbReference type="AlphaFoldDB" id="A0AAW1VJY3"/>
<evidence type="ECO:0000313" key="3">
    <source>
        <dbReference type="Proteomes" id="UP001457282"/>
    </source>
</evidence>
<comment type="caution">
    <text evidence="2">The sequence shown here is derived from an EMBL/GenBank/DDBJ whole genome shotgun (WGS) entry which is preliminary data.</text>
</comment>
<sequence length="159" mass="17213">MIINKGEAALLMVNKIAAKTSSGELKSLKIARGFTDDSSVVEVEKRNQDLIRKKPNDPPASEEERILAGTSRNLSNSLVSDNAADQPQAQDYSLPFLEISNVPDTFSAQSDDELEEERSASAIAANQDYGYDNKASRREGSNADGGIAIPENDGRTIRV</sequence>
<accession>A0AAW1VJY3</accession>